<keyword evidence="3" id="KW-1185">Reference proteome</keyword>
<dbReference type="Gene3D" id="3.30.160.60">
    <property type="entry name" value="Classic Zinc Finger"/>
    <property type="match status" value="1"/>
</dbReference>
<accession>A0A1I7TJD3</accession>
<feature type="compositionally biased region" description="Acidic residues" evidence="1">
    <location>
        <begin position="137"/>
        <end position="147"/>
    </location>
</feature>
<feature type="domain" description="C2H2-type" evidence="2">
    <location>
        <begin position="84"/>
        <end position="109"/>
    </location>
</feature>
<protein>
    <submittedName>
        <fullName evidence="4">C2H2-type domain-containing protein</fullName>
    </submittedName>
</protein>
<organism evidence="3 4">
    <name type="scientific">Caenorhabditis tropicalis</name>
    <dbReference type="NCBI Taxonomy" id="1561998"/>
    <lineage>
        <taxon>Eukaryota</taxon>
        <taxon>Metazoa</taxon>
        <taxon>Ecdysozoa</taxon>
        <taxon>Nematoda</taxon>
        <taxon>Chromadorea</taxon>
        <taxon>Rhabditida</taxon>
        <taxon>Rhabditina</taxon>
        <taxon>Rhabditomorpha</taxon>
        <taxon>Rhabditoidea</taxon>
        <taxon>Rhabditidae</taxon>
        <taxon>Peloderinae</taxon>
        <taxon>Caenorhabditis</taxon>
    </lineage>
</organism>
<name>A0A1I7TJD3_9PELO</name>
<dbReference type="Proteomes" id="UP000095282">
    <property type="component" value="Unplaced"/>
</dbReference>
<evidence type="ECO:0000313" key="3">
    <source>
        <dbReference type="Proteomes" id="UP000095282"/>
    </source>
</evidence>
<dbReference type="InterPro" id="IPR013087">
    <property type="entry name" value="Znf_C2H2_type"/>
</dbReference>
<dbReference type="STRING" id="1561998.A0A1I7TJD3"/>
<evidence type="ECO:0000256" key="1">
    <source>
        <dbReference type="SAM" id="MobiDB-lite"/>
    </source>
</evidence>
<evidence type="ECO:0000259" key="2">
    <source>
        <dbReference type="SMART" id="SM00355"/>
    </source>
</evidence>
<sequence length="277" mass="33410">MVPFTCKWDSCPKASVAFESIEDLVVHVNSEHIPTIVENEDGDDEIQCRWDNCRTAKSHGDSDKLTLWMKEHFTLKHARRARMFKCHFDGCNVRRGTQKELDSHLKYNHKPKVEKPVPEPKPEKKKKEIPKVKEPEIDCESELETDEEWTDPEYGYTRQMDINGGPFDMFKYHRTVNREWSEYYVLEFQAERIRKKRGQKLTKAQKIAKRKIVEERKMAGFHKWCLWKIDEFKKLKYTPLFPMDPLRRNQRHFFEKYEEKMRKQNKKKGTNARRTRN</sequence>
<dbReference type="WBParaSite" id="Csp11.Scaffold626.g6506.t1">
    <property type="protein sequence ID" value="Csp11.Scaffold626.g6506.t1"/>
    <property type="gene ID" value="Csp11.Scaffold626.g6506"/>
</dbReference>
<dbReference type="SMART" id="SM00355">
    <property type="entry name" value="ZnF_C2H2"/>
    <property type="match status" value="2"/>
</dbReference>
<feature type="region of interest" description="Disordered" evidence="1">
    <location>
        <begin position="108"/>
        <end position="147"/>
    </location>
</feature>
<feature type="domain" description="C2H2-type" evidence="2">
    <location>
        <begin position="4"/>
        <end position="32"/>
    </location>
</feature>
<reference evidence="4" key="1">
    <citation type="submission" date="2016-11" db="UniProtKB">
        <authorList>
            <consortium name="WormBaseParasite"/>
        </authorList>
    </citation>
    <scope>IDENTIFICATION</scope>
</reference>
<feature type="compositionally biased region" description="Basic and acidic residues" evidence="1">
    <location>
        <begin position="108"/>
        <end position="136"/>
    </location>
</feature>
<dbReference type="AlphaFoldDB" id="A0A1I7TJD3"/>
<proteinExistence type="predicted"/>
<evidence type="ECO:0000313" key="4">
    <source>
        <dbReference type="WBParaSite" id="Csp11.Scaffold626.g6506.t1"/>
    </source>
</evidence>
<dbReference type="eggNOG" id="KOG1721">
    <property type="taxonomic scope" value="Eukaryota"/>
</dbReference>